<protein>
    <submittedName>
        <fullName evidence="2">Uncharacterized protein</fullName>
    </submittedName>
</protein>
<evidence type="ECO:0000313" key="2">
    <source>
        <dbReference type="EMBL" id="KAK9092744.1"/>
    </source>
</evidence>
<sequence>MKEMPGISHNLLRISQHYRLSNASCLTPETHESGRAAAAAEAGPTSGGEDCGRDEAAGVSFELRRRDSTTWMAVRGPRKGGAMNAEGDATPTSGGEGSTAAARDRMRWRGTCPTGSGGKGSNCGGAARVRPRRARGVQPAAATPCLGGGGDGLPRRRI</sequence>
<dbReference type="AlphaFoldDB" id="A0AAP0HN05"/>
<name>A0AAP0HN05_9MAGN</name>
<organism evidence="2 3">
    <name type="scientific">Stephania yunnanensis</name>
    <dbReference type="NCBI Taxonomy" id="152371"/>
    <lineage>
        <taxon>Eukaryota</taxon>
        <taxon>Viridiplantae</taxon>
        <taxon>Streptophyta</taxon>
        <taxon>Embryophyta</taxon>
        <taxon>Tracheophyta</taxon>
        <taxon>Spermatophyta</taxon>
        <taxon>Magnoliopsida</taxon>
        <taxon>Ranunculales</taxon>
        <taxon>Menispermaceae</taxon>
        <taxon>Menispermoideae</taxon>
        <taxon>Cissampelideae</taxon>
        <taxon>Stephania</taxon>
    </lineage>
</organism>
<reference evidence="2 3" key="1">
    <citation type="submission" date="2024-01" db="EMBL/GenBank/DDBJ databases">
        <title>Genome assemblies of Stephania.</title>
        <authorList>
            <person name="Yang L."/>
        </authorList>
    </citation>
    <scope>NUCLEOTIDE SEQUENCE [LARGE SCALE GENOMIC DNA]</scope>
    <source>
        <strain evidence="2">YNDBR</strain>
        <tissue evidence="2">Leaf</tissue>
    </source>
</reference>
<accession>A0AAP0HN05</accession>
<proteinExistence type="predicted"/>
<gene>
    <name evidence="2" type="ORF">Syun_027655</name>
</gene>
<evidence type="ECO:0000256" key="1">
    <source>
        <dbReference type="SAM" id="MobiDB-lite"/>
    </source>
</evidence>
<evidence type="ECO:0000313" key="3">
    <source>
        <dbReference type="Proteomes" id="UP001420932"/>
    </source>
</evidence>
<feature type="region of interest" description="Disordered" evidence="1">
    <location>
        <begin position="29"/>
        <end position="56"/>
    </location>
</feature>
<keyword evidence="3" id="KW-1185">Reference proteome</keyword>
<feature type="region of interest" description="Disordered" evidence="1">
    <location>
        <begin position="68"/>
        <end position="158"/>
    </location>
</feature>
<comment type="caution">
    <text evidence="2">The sequence shown here is derived from an EMBL/GenBank/DDBJ whole genome shotgun (WGS) entry which is preliminary data.</text>
</comment>
<dbReference type="EMBL" id="JBBNAF010000012">
    <property type="protein sequence ID" value="KAK9092744.1"/>
    <property type="molecule type" value="Genomic_DNA"/>
</dbReference>
<dbReference type="Proteomes" id="UP001420932">
    <property type="component" value="Unassembled WGS sequence"/>
</dbReference>